<evidence type="ECO:0000313" key="1">
    <source>
        <dbReference type="EMBL" id="TKT92017.1"/>
    </source>
</evidence>
<dbReference type="RefSeq" id="WP_137340386.1">
    <property type="nucleotide sequence ID" value="NZ_BSQH01000006.1"/>
</dbReference>
<accession>A0A4U6D703</accession>
<keyword evidence="2" id="KW-1185">Reference proteome</keyword>
<dbReference type="Proteomes" id="UP000304900">
    <property type="component" value="Unassembled WGS sequence"/>
</dbReference>
<dbReference type="EMBL" id="SZVO01000005">
    <property type="protein sequence ID" value="TKT92017.1"/>
    <property type="molecule type" value="Genomic_DNA"/>
</dbReference>
<proteinExistence type="predicted"/>
<organism evidence="1 2">
    <name type="scientific">Dyadobacter frigoris</name>
    <dbReference type="NCBI Taxonomy" id="2576211"/>
    <lineage>
        <taxon>Bacteria</taxon>
        <taxon>Pseudomonadati</taxon>
        <taxon>Bacteroidota</taxon>
        <taxon>Cytophagia</taxon>
        <taxon>Cytophagales</taxon>
        <taxon>Spirosomataceae</taxon>
        <taxon>Dyadobacter</taxon>
    </lineage>
</organism>
<protein>
    <submittedName>
        <fullName evidence="1">Phosphoribosylpyrophosphate synthetase</fullName>
    </submittedName>
</protein>
<sequence length="101" mass="11737">MESYNTLVEAIAGLEKEGYNEEFNLKQNYIESSHGKFQILHHEFEIDKFFRFEGETDPSDESIVYAISSEKYNLKGVLVSAYGIYSDPLVDEMMKKFSFTK</sequence>
<dbReference type="OrthoDB" id="8418771at2"/>
<gene>
    <name evidence="1" type="ORF">FDK13_12835</name>
</gene>
<evidence type="ECO:0000313" key="2">
    <source>
        <dbReference type="Proteomes" id="UP000304900"/>
    </source>
</evidence>
<reference evidence="1 2" key="1">
    <citation type="submission" date="2019-05" db="EMBL/GenBank/DDBJ databases">
        <title>Dyadobacter AR-3-8 sp. nov., isolated from arctic soil.</title>
        <authorList>
            <person name="Chaudhary D.K."/>
        </authorList>
    </citation>
    <scope>NUCLEOTIDE SEQUENCE [LARGE SCALE GENOMIC DNA]</scope>
    <source>
        <strain evidence="1 2">AR-3-8</strain>
    </source>
</reference>
<name>A0A4U6D703_9BACT</name>
<comment type="caution">
    <text evidence="1">The sequence shown here is derived from an EMBL/GenBank/DDBJ whole genome shotgun (WGS) entry which is preliminary data.</text>
</comment>
<dbReference type="AlphaFoldDB" id="A0A4U6D703"/>